<accession>A0A552LDP4</accession>
<dbReference type="EMBL" id="SFAP01000261">
    <property type="protein sequence ID" value="TRV18328.1"/>
    <property type="molecule type" value="Genomic_DNA"/>
</dbReference>
<organism evidence="1 2">
    <name type="scientific">Microcystis wesenbergii Mw_MB_S_20031200_S109D</name>
    <dbReference type="NCBI Taxonomy" id="2486241"/>
    <lineage>
        <taxon>Bacteria</taxon>
        <taxon>Bacillati</taxon>
        <taxon>Cyanobacteriota</taxon>
        <taxon>Cyanophyceae</taxon>
        <taxon>Oscillatoriophycideae</taxon>
        <taxon>Chroococcales</taxon>
        <taxon>Microcystaceae</taxon>
        <taxon>Microcystis</taxon>
    </lineage>
</organism>
<dbReference type="AlphaFoldDB" id="A0A552LDP4"/>
<proteinExistence type="predicted"/>
<sequence>MNKLLTLFLAQFLPKGAFILSWHNCTTSIDLNWNNLDKYTIKAFCQENNIKLIIDAPHAQIIWQLGINYATLTNIPYLHPIKKSVLS</sequence>
<comment type="caution">
    <text evidence="1">The sequence shown here is derived from an EMBL/GenBank/DDBJ whole genome shotgun (WGS) entry which is preliminary data.</text>
</comment>
<evidence type="ECO:0000313" key="1">
    <source>
        <dbReference type="EMBL" id="TRV18328.1"/>
    </source>
</evidence>
<reference evidence="1 2" key="1">
    <citation type="submission" date="2019-01" db="EMBL/GenBank/DDBJ databases">
        <title>Coherence of Microcystis species and biogeography revealed through population genomics.</title>
        <authorList>
            <person name="Perez-Carrascal O.M."/>
            <person name="Terrat Y."/>
            <person name="Giani A."/>
            <person name="Fortin N."/>
            <person name="Tromas N."/>
            <person name="Shapiro B.J."/>
        </authorList>
    </citation>
    <scope>NUCLEOTIDE SEQUENCE [LARGE SCALE GENOMIC DNA]</scope>
    <source>
        <strain evidence="1">Mw_MB_S_20031200_S109D</strain>
    </source>
</reference>
<evidence type="ECO:0000313" key="2">
    <source>
        <dbReference type="Proteomes" id="UP000318616"/>
    </source>
</evidence>
<gene>
    <name evidence="1" type="ORF">EWV88_20930</name>
</gene>
<name>A0A552LDP4_9CHRO</name>
<dbReference type="Proteomes" id="UP000318616">
    <property type="component" value="Unassembled WGS sequence"/>
</dbReference>
<protein>
    <submittedName>
        <fullName evidence="1">Uncharacterized protein</fullName>
    </submittedName>
</protein>